<keyword evidence="6" id="KW-0269">Exonuclease</keyword>
<dbReference type="InterPro" id="IPR002298">
    <property type="entry name" value="DNA_polymerase_A"/>
</dbReference>
<dbReference type="NCBIfam" id="NF011538">
    <property type="entry name" value="PRK14975.1-1"/>
    <property type="match status" value="1"/>
</dbReference>
<proteinExistence type="predicted"/>
<dbReference type="PANTHER" id="PTHR10133">
    <property type="entry name" value="DNA POLYMERASE I"/>
    <property type="match status" value="1"/>
</dbReference>
<feature type="region of interest" description="Disordered" evidence="4">
    <location>
        <begin position="468"/>
        <end position="503"/>
    </location>
</feature>
<feature type="region of interest" description="Disordered" evidence="4">
    <location>
        <begin position="7"/>
        <end position="27"/>
    </location>
</feature>
<evidence type="ECO:0000256" key="1">
    <source>
        <dbReference type="ARBA" id="ARBA00012417"/>
    </source>
</evidence>
<dbReference type="PANTHER" id="PTHR10133:SF27">
    <property type="entry name" value="DNA POLYMERASE NU"/>
    <property type="match status" value="1"/>
</dbReference>
<dbReference type="GO" id="GO:0004527">
    <property type="term" value="F:exonuclease activity"/>
    <property type="evidence" value="ECO:0007669"/>
    <property type="project" value="UniProtKB-KW"/>
</dbReference>
<evidence type="ECO:0000256" key="2">
    <source>
        <dbReference type="ARBA" id="ARBA00022705"/>
    </source>
</evidence>
<keyword evidence="6" id="KW-0378">Hydrolase</keyword>
<feature type="compositionally biased region" description="Gly residues" evidence="4">
    <location>
        <begin position="486"/>
        <end position="500"/>
    </location>
</feature>
<sequence length="606" mass="63597">MRIAVAAAEGGGGALRPLADDGAPAGPAETVGDLAAAIAERERAAGPRWVWPATARLYPRLLEAGVRVARCHDLELVESLLLGHQGRYGEPRSVRAAWARLRGEPVPADPPPPQEAPPQGSLFDTSSDAAFDASFEASFGEEGPGAGGRPVAEGPGRGLHSAAGELERIVAVHAEQLRRVAELPGFALLAAAESAGSLVAAEMGHDGLPWSAERQDELLTELLGPRPTGGMRPRKLQALADRINAAFGLRTPVNPDSPAQIMKAFAAVGLPVTSTRAHVLKRVDHPAVPLLLEYKELSRLHTAHGWTWADTWVRGGRFRPEYVVGGVVSGRWATNGGGALQIPRVLRRAVVADPGWSLVVADAAQLEPRVLAALAGDRAFAAAAAEGDLYAALSEAFRGTASDGATARDQAKIALLSAMYGGGTGEAVRLLAVLKSRFPQAFEYVEAAARAGERGALVRSRLGRTCPPPSAGWRRLTSEGDEPGGDGDGAGASGEPGGGASRQVTAAQALRSRGRFTRNFVVQATAADWALALLAALRRRLAELGRPRLVFFQHDEVVVHAPAELADQVREAVHASAEEAGRLLFGRTPVVFPMEVAVVDCYADAK</sequence>
<evidence type="ECO:0000313" key="7">
    <source>
        <dbReference type="Proteomes" id="UP001596074"/>
    </source>
</evidence>
<evidence type="ECO:0000256" key="3">
    <source>
        <dbReference type="ARBA" id="ARBA00049244"/>
    </source>
</evidence>
<dbReference type="RefSeq" id="WP_378292646.1">
    <property type="nucleotide sequence ID" value="NZ_JBHSON010000158.1"/>
</dbReference>
<dbReference type="SUPFAM" id="SSF56672">
    <property type="entry name" value="DNA/RNA polymerases"/>
    <property type="match status" value="1"/>
</dbReference>
<organism evidence="6 7">
    <name type="scientific">Actinomadura rugatobispora</name>
    <dbReference type="NCBI Taxonomy" id="1994"/>
    <lineage>
        <taxon>Bacteria</taxon>
        <taxon>Bacillati</taxon>
        <taxon>Actinomycetota</taxon>
        <taxon>Actinomycetes</taxon>
        <taxon>Streptosporangiales</taxon>
        <taxon>Thermomonosporaceae</taxon>
        <taxon>Actinomadura</taxon>
    </lineage>
</organism>
<evidence type="ECO:0000313" key="6">
    <source>
        <dbReference type="EMBL" id="MFC5754490.1"/>
    </source>
</evidence>
<reference evidence="7" key="1">
    <citation type="journal article" date="2019" name="Int. J. Syst. Evol. Microbiol.">
        <title>The Global Catalogue of Microorganisms (GCM) 10K type strain sequencing project: providing services to taxonomists for standard genome sequencing and annotation.</title>
        <authorList>
            <consortium name="The Broad Institute Genomics Platform"/>
            <consortium name="The Broad Institute Genome Sequencing Center for Infectious Disease"/>
            <person name="Wu L."/>
            <person name="Ma J."/>
        </authorList>
    </citation>
    <scope>NUCLEOTIDE SEQUENCE [LARGE SCALE GENOMIC DNA]</scope>
    <source>
        <strain evidence="7">KCTC 42087</strain>
    </source>
</reference>
<name>A0ABW1AJH6_9ACTN</name>
<keyword evidence="6" id="KW-0540">Nuclease</keyword>
<feature type="compositionally biased region" description="Pro residues" evidence="4">
    <location>
        <begin position="107"/>
        <end position="116"/>
    </location>
</feature>
<dbReference type="Pfam" id="PF00476">
    <property type="entry name" value="DNA_pol_A"/>
    <property type="match status" value="1"/>
</dbReference>
<feature type="region of interest" description="Disordered" evidence="4">
    <location>
        <begin position="138"/>
        <end position="157"/>
    </location>
</feature>
<evidence type="ECO:0000259" key="5">
    <source>
        <dbReference type="SMART" id="SM00482"/>
    </source>
</evidence>
<evidence type="ECO:0000256" key="4">
    <source>
        <dbReference type="SAM" id="MobiDB-lite"/>
    </source>
</evidence>
<feature type="domain" description="DNA-directed DNA polymerase family A palm" evidence="5">
    <location>
        <begin position="343"/>
        <end position="565"/>
    </location>
</feature>
<dbReference type="EC" id="2.7.7.7" evidence="1"/>
<dbReference type="InterPro" id="IPR043502">
    <property type="entry name" value="DNA/RNA_pol_sf"/>
</dbReference>
<dbReference type="SMART" id="SM00482">
    <property type="entry name" value="POLAc"/>
    <property type="match status" value="1"/>
</dbReference>
<feature type="compositionally biased region" description="Low complexity" evidence="4">
    <location>
        <begin position="117"/>
        <end position="126"/>
    </location>
</feature>
<comment type="caution">
    <text evidence="6">The sequence shown here is derived from an EMBL/GenBank/DDBJ whole genome shotgun (WGS) entry which is preliminary data.</text>
</comment>
<comment type="catalytic activity">
    <reaction evidence="3">
        <text>DNA(n) + a 2'-deoxyribonucleoside 5'-triphosphate = DNA(n+1) + diphosphate</text>
        <dbReference type="Rhea" id="RHEA:22508"/>
        <dbReference type="Rhea" id="RHEA-COMP:17339"/>
        <dbReference type="Rhea" id="RHEA-COMP:17340"/>
        <dbReference type="ChEBI" id="CHEBI:33019"/>
        <dbReference type="ChEBI" id="CHEBI:61560"/>
        <dbReference type="ChEBI" id="CHEBI:173112"/>
        <dbReference type="EC" id="2.7.7.7"/>
    </reaction>
</comment>
<keyword evidence="2" id="KW-0235">DNA replication</keyword>
<dbReference type="CDD" id="cd06444">
    <property type="entry name" value="DNA_pol_A"/>
    <property type="match status" value="1"/>
</dbReference>
<keyword evidence="7" id="KW-1185">Reference proteome</keyword>
<dbReference type="Proteomes" id="UP001596074">
    <property type="component" value="Unassembled WGS sequence"/>
</dbReference>
<dbReference type="Gene3D" id="3.30.70.370">
    <property type="match status" value="1"/>
</dbReference>
<dbReference type="Gene3D" id="1.10.150.20">
    <property type="entry name" value="5' to 3' exonuclease, C-terminal subdomain"/>
    <property type="match status" value="1"/>
</dbReference>
<dbReference type="Gene3D" id="1.20.1060.10">
    <property type="entry name" value="Taq DNA Polymerase, Chain T, domain 4"/>
    <property type="match status" value="1"/>
</dbReference>
<dbReference type="InterPro" id="IPR001098">
    <property type="entry name" value="DNA-dir_DNA_pol_A_palm_dom"/>
</dbReference>
<protein>
    <recommendedName>
        <fullName evidence="1">DNA-directed DNA polymerase</fullName>
        <ecNumber evidence="1">2.7.7.7</ecNumber>
    </recommendedName>
</protein>
<feature type="region of interest" description="Disordered" evidence="4">
    <location>
        <begin position="103"/>
        <end position="126"/>
    </location>
</feature>
<gene>
    <name evidence="6" type="ORF">ACFPZN_53515</name>
</gene>
<accession>A0ABW1AJH6</accession>
<dbReference type="EMBL" id="JBHSON010000158">
    <property type="protein sequence ID" value="MFC5754490.1"/>
    <property type="molecule type" value="Genomic_DNA"/>
</dbReference>